<evidence type="ECO:0000313" key="1">
    <source>
        <dbReference type="EMBL" id="KAJ3562716.1"/>
    </source>
</evidence>
<proteinExistence type="predicted"/>
<comment type="caution">
    <text evidence="1">The sequence shown here is derived from an EMBL/GenBank/DDBJ whole genome shotgun (WGS) entry which is preliminary data.</text>
</comment>
<dbReference type="Proteomes" id="UP001213000">
    <property type="component" value="Unassembled WGS sequence"/>
</dbReference>
<evidence type="ECO:0000313" key="2">
    <source>
        <dbReference type="Proteomes" id="UP001213000"/>
    </source>
</evidence>
<reference evidence="1" key="1">
    <citation type="submission" date="2022-07" db="EMBL/GenBank/DDBJ databases">
        <title>Genome Sequence of Leucocoprinus birnbaumii.</title>
        <authorList>
            <person name="Buettner E."/>
        </authorList>
    </citation>
    <scope>NUCLEOTIDE SEQUENCE</scope>
    <source>
        <strain evidence="1">VT141</strain>
    </source>
</reference>
<name>A0AAD5YQW4_9AGAR</name>
<gene>
    <name evidence="1" type="ORF">NP233_g9399</name>
</gene>
<sequence>MDKNNLLDFIDKFPGEPVGASHHICQPLLITDSSIRSFSAKAQLLRKCISHCSFNVKAIKPGHDCAKMRFAAVFALANVAIASVGAVPAANTVETRDLSLSLNLGNLFPGFDMSNTNHYGAPIPPWKPGSKPGWYYGPHPGNHPSLPCLGGLICAILDLIPFIIHCPPHLTETGERIGGSRLSALPSPSCSAALGVLNPTVLKVDDGPADLNILTPMMRVHNVKDSIISAGFYQSTIGTVRGGYEKSVFWFFVFCKGEHHITISQSTTECALYPLTNAATMHEMTTLSSTLLFTLYPKHLDERILTHGVISPMDKDVEGYRSKFDLDFKKL</sequence>
<dbReference type="EMBL" id="JANIEX010000839">
    <property type="protein sequence ID" value="KAJ3562716.1"/>
    <property type="molecule type" value="Genomic_DNA"/>
</dbReference>
<keyword evidence="2" id="KW-1185">Reference proteome</keyword>
<accession>A0AAD5YQW4</accession>
<dbReference type="AlphaFoldDB" id="A0AAD5YQW4"/>
<protein>
    <submittedName>
        <fullName evidence="1">Uncharacterized protein</fullName>
    </submittedName>
</protein>
<organism evidence="1 2">
    <name type="scientific">Leucocoprinus birnbaumii</name>
    <dbReference type="NCBI Taxonomy" id="56174"/>
    <lineage>
        <taxon>Eukaryota</taxon>
        <taxon>Fungi</taxon>
        <taxon>Dikarya</taxon>
        <taxon>Basidiomycota</taxon>
        <taxon>Agaricomycotina</taxon>
        <taxon>Agaricomycetes</taxon>
        <taxon>Agaricomycetidae</taxon>
        <taxon>Agaricales</taxon>
        <taxon>Agaricineae</taxon>
        <taxon>Agaricaceae</taxon>
        <taxon>Leucocoprinus</taxon>
    </lineage>
</organism>